<proteinExistence type="predicted"/>
<dbReference type="Proteomes" id="UP000015354">
    <property type="component" value="Unassembled WGS sequence"/>
</dbReference>
<reference evidence="1 2" key="1">
    <citation type="journal article" date="2013" name="PLoS ONE">
        <title>Predicting the Proteins of Angomonas deanei, Strigomonas culicis and Their Respective Endosymbionts Reveals New Aspects of the Trypanosomatidae Family.</title>
        <authorList>
            <person name="Motta M.C."/>
            <person name="Martins A.C."/>
            <person name="de Souza S.S."/>
            <person name="Catta-Preta C.M."/>
            <person name="Silva R."/>
            <person name="Klein C.C."/>
            <person name="de Almeida L.G."/>
            <person name="de Lima Cunha O."/>
            <person name="Ciapina L.P."/>
            <person name="Brocchi M."/>
            <person name="Colabardini A.C."/>
            <person name="de Araujo Lima B."/>
            <person name="Machado C.R."/>
            <person name="de Almeida Soares C.M."/>
            <person name="Probst C.M."/>
            <person name="de Menezes C.B."/>
            <person name="Thompson C.E."/>
            <person name="Bartholomeu D.C."/>
            <person name="Gradia D.F."/>
            <person name="Pavoni D.P."/>
            <person name="Grisard E.C."/>
            <person name="Fantinatti-Garboggini F."/>
            <person name="Marchini F.K."/>
            <person name="Rodrigues-Luiz G.F."/>
            <person name="Wagner G."/>
            <person name="Goldman G.H."/>
            <person name="Fietto J.L."/>
            <person name="Elias M.C."/>
            <person name="Goldman M.H."/>
            <person name="Sagot M.F."/>
            <person name="Pereira M."/>
            <person name="Stoco P.H."/>
            <person name="de Mendonca-Neto R.P."/>
            <person name="Teixeira S.M."/>
            <person name="Maciel T.E."/>
            <person name="de Oliveira Mendes T.A."/>
            <person name="Urmenyi T.P."/>
            <person name="de Souza W."/>
            <person name="Schenkman S."/>
            <person name="de Vasconcelos A.T."/>
        </authorList>
    </citation>
    <scope>NUCLEOTIDE SEQUENCE [LARGE SCALE GENOMIC DNA]</scope>
</reference>
<sequence length="197" mass="22656">MDRSYPLRWPSHLLVLLEKHQHCVEDPVNARVPPSNDKTCTVSDFFQDSYSDLVGQMASRGAAAEVCSSCISLLYEMIEQSSLLSLLSPKERKHFQASQHFDKKSTILAKNKTSKRRRSEDLNTLNDYKFSRVLPVEYLLRFLFALPHVIEHYNRLSGSEIPSYADENLWVFTNLVLDMLGTKPDLFAETEAYVPLR</sequence>
<evidence type="ECO:0000313" key="1">
    <source>
        <dbReference type="EMBL" id="EPY34213.1"/>
    </source>
</evidence>
<protein>
    <submittedName>
        <fullName evidence="1">Uncharacterized protein</fullName>
    </submittedName>
</protein>
<gene>
    <name evidence="1" type="ORF">STCU_01758</name>
</gene>
<comment type="caution">
    <text evidence="1">The sequence shown here is derived from an EMBL/GenBank/DDBJ whole genome shotgun (WGS) entry which is preliminary data.</text>
</comment>
<dbReference type="EMBL" id="ATMH01001758">
    <property type="protein sequence ID" value="EPY34213.1"/>
    <property type="molecule type" value="Genomic_DNA"/>
</dbReference>
<name>S9UZK8_9TRYP</name>
<organism evidence="1 2">
    <name type="scientific">Strigomonas culicis</name>
    <dbReference type="NCBI Taxonomy" id="28005"/>
    <lineage>
        <taxon>Eukaryota</taxon>
        <taxon>Discoba</taxon>
        <taxon>Euglenozoa</taxon>
        <taxon>Kinetoplastea</taxon>
        <taxon>Metakinetoplastina</taxon>
        <taxon>Trypanosomatida</taxon>
        <taxon>Trypanosomatidae</taxon>
        <taxon>Strigomonadinae</taxon>
        <taxon>Strigomonas</taxon>
    </lineage>
</organism>
<evidence type="ECO:0000313" key="2">
    <source>
        <dbReference type="Proteomes" id="UP000015354"/>
    </source>
</evidence>
<accession>S9UZK8</accession>
<dbReference type="AlphaFoldDB" id="S9UZK8"/>
<keyword evidence="2" id="KW-1185">Reference proteome</keyword>
<dbReference type="OrthoDB" id="257944at2759"/>